<dbReference type="EMBL" id="MT162466">
    <property type="protein sequence ID" value="QIN96735.1"/>
    <property type="molecule type" value="Genomic_DNA"/>
</dbReference>
<evidence type="ECO:0000259" key="1">
    <source>
        <dbReference type="Pfam" id="PF00149"/>
    </source>
</evidence>
<sequence>MRVKVLSDLHLEFSDFDPGSGDVLVLAGDICTACSYVFRGEEEYAKRFDAFFKKCVDNYSKVFYVMGNHEHYNGYWGEAEDILREFLPEGITLLHNQSEFYNGWHFVGATLWTNFCGEKEESMKRCEGMLNEYNYVWHNDKDNFRNITPADTLAENKNTVEWLKQCLPMLRGPVMVISHHPPTFESIEPDYVHKDTVGAYASDQEFLLANNKNVLVWAHGHIHGSQSYKLHGTHIVCNPRGYVHDEIPDGANKRFDADRQLNLIDYETSI</sequence>
<name>A0A6G8R5Q8_9CAUD</name>
<dbReference type="Pfam" id="PF00149">
    <property type="entry name" value="Metallophos"/>
    <property type="match status" value="1"/>
</dbReference>
<evidence type="ECO:0000313" key="2">
    <source>
        <dbReference type="EMBL" id="QIN96735.1"/>
    </source>
</evidence>
<dbReference type="PANTHER" id="PTHR37844:SF2">
    <property type="entry name" value="SER_THR PROTEIN PHOSPHATASE SUPERFAMILY (AFU_ORTHOLOGUE AFUA_1G14840)"/>
    <property type="match status" value="1"/>
</dbReference>
<keyword evidence="3" id="KW-1185">Reference proteome</keyword>
<dbReference type="Gene3D" id="3.60.21.10">
    <property type="match status" value="1"/>
</dbReference>
<accession>A0A6G8R5Q8</accession>
<evidence type="ECO:0000313" key="3">
    <source>
        <dbReference type="Proteomes" id="UP000502617"/>
    </source>
</evidence>
<reference evidence="2 3" key="1">
    <citation type="submission" date="2020-03" db="EMBL/GenBank/DDBJ databases">
        <title>The Isolation and Genome Sequence of a Novel Cyanophage S-N03 from the Huanghai Sea, China.</title>
        <authorList>
            <person name="Jiang T."/>
        </authorList>
    </citation>
    <scope>NUCLEOTIDE SEQUENCE [LARGE SCALE GENOMIC DNA]</scope>
</reference>
<dbReference type="GO" id="GO:0016787">
    <property type="term" value="F:hydrolase activity"/>
    <property type="evidence" value="ECO:0007669"/>
    <property type="project" value="InterPro"/>
</dbReference>
<dbReference type="SUPFAM" id="SSF56300">
    <property type="entry name" value="Metallo-dependent phosphatases"/>
    <property type="match status" value="1"/>
</dbReference>
<dbReference type="RefSeq" id="YP_010669115.1">
    <property type="nucleotide sequence ID" value="NC_070959.1"/>
</dbReference>
<dbReference type="GeneID" id="77945269"/>
<feature type="domain" description="Calcineurin-like phosphoesterase" evidence="1">
    <location>
        <begin position="1"/>
        <end position="223"/>
    </location>
</feature>
<dbReference type="InterPro" id="IPR029052">
    <property type="entry name" value="Metallo-depent_PP-like"/>
</dbReference>
<dbReference type="Proteomes" id="UP000502617">
    <property type="component" value="Segment"/>
</dbReference>
<protein>
    <submittedName>
        <fullName evidence="2">Ser/Thr protein phosphatase family protein</fullName>
    </submittedName>
</protein>
<dbReference type="KEGG" id="vg:77945269"/>
<dbReference type="InterPro" id="IPR004843">
    <property type="entry name" value="Calcineurin-like_PHP"/>
</dbReference>
<organism evidence="2 3">
    <name type="scientific">Synechococcus phage S-N03</name>
    <dbReference type="NCBI Taxonomy" id="2718943"/>
    <lineage>
        <taxon>Viruses</taxon>
        <taxon>Duplodnaviria</taxon>
        <taxon>Heunggongvirae</taxon>
        <taxon>Uroviricota</taxon>
        <taxon>Caudoviricetes</taxon>
        <taxon>Pantevenvirales</taxon>
        <taxon>Kyanoviridae</taxon>
        <taxon>Huanghaivirus</taxon>
        <taxon>Huanghaivirus snothree</taxon>
    </lineage>
</organism>
<dbReference type="PANTHER" id="PTHR37844">
    <property type="entry name" value="SER/THR PROTEIN PHOSPHATASE SUPERFAMILY (AFU_ORTHOLOGUE AFUA_1G14840)"/>
    <property type="match status" value="1"/>
</dbReference>
<proteinExistence type="predicted"/>